<protein>
    <submittedName>
        <fullName evidence="1">Uncharacterized protein</fullName>
    </submittedName>
</protein>
<evidence type="ECO:0000313" key="1">
    <source>
        <dbReference type="EMBL" id="KAL0935477.1"/>
    </source>
</evidence>
<dbReference type="Proteomes" id="UP000805649">
    <property type="component" value="Unassembled WGS sequence"/>
</dbReference>
<accession>A0ACC3YWG0</accession>
<comment type="caution">
    <text evidence="1">The sequence shown here is derived from an EMBL/GenBank/DDBJ whole genome shotgun (WGS) entry which is preliminary data.</text>
</comment>
<name>A0ACC3YWG0_COLTU</name>
<organism evidence="1 2">
    <name type="scientific">Colletotrichum truncatum</name>
    <name type="common">Anthracnose fungus</name>
    <name type="synonym">Colletotrichum capsici</name>
    <dbReference type="NCBI Taxonomy" id="5467"/>
    <lineage>
        <taxon>Eukaryota</taxon>
        <taxon>Fungi</taxon>
        <taxon>Dikarya</taxon>
        <taxon>Ascomycota</taxon>
        <taxon>Pezizomycotina</taxon>
        <taxon>Sordariomycetes</taxon>
        <taxon>Hypocreomycetidae</taxon>
        <taxon>Glomerellales</taxon>
        <taxon>Glomerellaceae</taxon>
        <taxon>Colletotrichum</taxon>
        <taxon>Colletotrichum truncatum species complex</taxon>
    </lineage>
</organism>
<gene>
    <name evidence="1" type="ORF">CTRU02_210068</name>
</gene>
<reference evidence="1 2" key="1">
    <citation type="journal article" date="2020" name="Phytopathology">
        <title>Genome Sequence Resources of Colletotrichum truncatum, C. plurivorum, C. musicola, and C. sojae: Four Species Pathogenic to Soybean (Glycine max).</title>
        <authorList>
            <person name="Rogerio F."/>
            <person name="Boufleur T.R."/>
            <person name="Ciampi-Guillardi M."/>
            <person name="Sukno S.A."/>
            <person name="Thon M.R."/>
            <person name="Massola Junior N.S."/>
            <person name="Baroncelli R."/>
        </authorList>
    </citation>
    <scope>NUCLEOTIDE SEQUENCE [LARGE SCALE GENOMIC DNA]</scope>
    <source>
        <strain evidence="1 2">CMES1059</strain>
    </source>
</reference>
<dbReference type="EMBL" id="VUJX02000006">
    <property type="protein sequence ID" value="KAL0935477.1"/>
    <property type="molecule type" value="Genomic_DNA"/>
</dbReference>
<evidence type="ECO:0000313" key="2">
    <source>
        <dbReference type="Proteomes" id="UP000805649"/>
    </source>
</evidence>
<sequence>MAPSGARAVTEIVIQIRSDSWTLDPINPPPGPRVRAVPTSSVVMRLKMTWFGWGKTGVIISMRFGCW</sequence>
<keyword evidence="2" id="KW-1185">Reference proteome</keyword>
<proteinExistence type="predicted"/>